<dbReference type="EMBL" id="SMAN01000031">
    <property type="protein sequence ID" value="TCT17499.1"/>
    <property type="molecule type" value="Genomic_DNA"/>
</dbReference>
<keyword evidence="3" id="KW-1185">Reference proteome</keyword>
<feature type="transmembrane region" description="Helical" evidence="1">
    <location>
        <begin position="49"/>
        <end position="72"/>
    </location>
</feature>
<comment type="caution">
    <text evidence="2">The sequence shown here is derived from an EMBL/GenBank/DDBJ whole genome shotgun (WGS) entry which is preliminary data.</text>
</comment>
<evidence type="ECO:0000313" key="2">
    <source>
        <dbReference type="EMBL" id="TCT17499.1"/>
    </source>
</evidence>
<proteinExistence type="predicted"/>
<dbReference type="Pfam" id="PF11188">
    <property type="entry name" value="DUF2975"/>
    <property type="match status" value="1"/>
</dbReference>
<dbReference type="InterPro" id="IPR021354">
    <property type="entry name" value="DUF2975"/>
</dbReference>
<sequence>MKRGKILFLQIAVYVIGAVVVSLCIFALPPLASYAAEKNPEYAYLQYPVLIGIYVTAIPFLIALYQALKLISYITQNKPFSVPAVKALGRIKYSAMTIGVLYVAGMIVLGTQNALHPGIAIIGLVIFFASMVIMVFSDVLQELLKNVLKIKTENDLTI</sequence>
<protein>
    <submittedName>
        <fullName evidence="2">DUF2975 family protein</fullName>
    </submittedName>
</protein>
<dbReference type="OrthoDB" id="1100174at2"/>
<keyword evidence="1" id="KW-0472">Membrane</keyword>
<dbReference type="AlphaFoldDB" id="A0A4R3MPV6"/>
<feature type="transmembrane region" description="Helical" evidence="1">
    <location>
        <begin position="118"/>
        <end position="140"/>
    </location>
</feature>
<reference evidence="2 3" key="1">
    <citation type="submission" date="2019-03" db="EMBL/GenBank/DDBJ databases">
        <title>Genomic Encyclopedia of Type Strains, Phase IV (KMG-IV): sequencing the most valuable type-strain genomes for metagenomic binning, comparative biology and taxonomic classification.</title>
        <authorList>
            <person name="Goeker M."/>
        </authorList>
    </citation>
    <scope>NUCLEOTIDE SEQUENCE [LARGE SCALE GENOMIC DNA]</scope>
    <source>
        <strain evidence="2 3">DSM 25894</strain>
    </source>
</reference>
<gene>
    <name evidence="2" type="ORF">EDD68_13118</name>
</gene>
<name>A0A4R3MPV6_9BACI</name>
<feature type="transmembrane region" description="Helical" evidence="1">
    <location>
        <begin position="7"/>
        <end position="29"/>
    </location>
</feature>
<keyword evidence="1" id="KW-0812">Transmembrane</keyword>
<keyword evidence="1" id="KW-1133">Transmembrane helix</keyword>
<dbReference type="Proteomes" id="UP000294650">
    <property type="component" value="Unassembled WGS sequence"/>
</dbReference>
<evidence type="ECO:0000256" key="1">
    <source>
        <dbReference type="SAM" id="Phobius"/>
    </source>
</evidence>
<dbReference type="RefSeq" id="WP_132373088.1">
    <property type="nucleotide sequence ID" value="NZ_SMAN01000031.1"/>
</dbReference>
<evidence type="ECO:0000313" key="3">
    <source>
        <dbReference type="Proteomes" id="UP000294650"/>
    </source>
</evidence>
<feature type="transmembrane region" description="Helical" evidence="1">
    <location>
        <begin position="93"/>
        <end position="112"/>
    </location>
</feature>
<organism evidence="2 3">
    <name type="scientific">Melghiribacillus thermohalophilus</name>
    <dbReference type="NCBI Taxonomy" id="1324956"/>
    <lineage>
        <taxon>Bacteria</taxon>
        <taxon>Bacillati</taxon>
        <taxon>Bacillota</taxon>
        <taxon>Bacilli</taxon>
        <taxon>Bacillales</taxon>
        <taxon>Bacillaceae</taxon>
        <taxon>Melghiribacillus</taxon>
    </lineage>
</organism>
<accession>A0A4R3MPV6</accession>